<proteinExistence type="predicted"/>
<dbReference type="Proteomes" id="UP001346869">
    <property type="component" value="Unassembled WGS sequence"/>
</dbReference>
<dbReference type="EMBL" id="JAUZQC010000005">
    <property type="protein sequence ID" value="KAK5870507.1"/>
    <property type="molecule type" value="Genomic_DNA"/>
</dbReference>
<sequence>MSAEDELELETFLQRRQIPDNVLHKLKNDKIDVHVITLMSDEELEQYINTYGDRVALRAFCRQRTLTNSSESVKSALMDRVRGKIEGRTSINIDTARRPIGNRYAEKDTRRVEIGWLHVLKGECHQVRTKGGGGTRHVSVEKTVTVAELLEIGKDLFFPDGHSAKGPIGKFEFDLRDFSQKSLPLDCTVNQLYEKTKLRMLRVYTCSRDKDSSIVLSDASSDDERPVKVGTLFNHILFKSILLWQRWGLIEFR</sequence>
<comment type="caution">
    <text evidence="1">The sequence shown here is derived from an EMBL/GenBank/DDBJ whole genome shotgun (WGS) entry which is preliminary data.</text>
</comment>
<reference evidence="1 2" key="1">
    <citation type="journal article" date="2023" name="Genes (Basel)">
        <title>Chromosome-Level Genome Assembly and Circadian Gene Repertoire of the Patagonia Blennie Eleginops maclovinus-The Closest Ancestral Proxy of Antarctic Cryonotothenioids.</title>
        <authorList>
            <person name="Cheng C.C."/>
            <person name="Rivera-Colon A.G."/>
            <person name="Minhas B.F."/>
            <person name="Wilson L."/>
            <person name="Rayamajhi N."/>
            <person name="Vargas-Chacoff L."/>
            <person name="Catchen J.M."/>
        </authorList>
    </citation>
    <scope>NUCLEOTIDE SEQUENCE [LARGE SCALE GENOMIC DNA]</scope>
    <source>
        <strain evidence="1">JMC-PN-2008</strain>
    </source>
</reference>
<protein>
    <submittedName>
        <fullName evidence="1">Uncharacterized protein</fullName>
    </submittedName>
</protein>
<gene>
    <name evidence="1" type="ORF">PBY51_003449</name>
</gene>
<keyword evidence="2" id="KW-1185">Reference proteome</keyword>
<name>A0AAN8AWG5_ELEMC</name>
<organism evidence="1 2">
    <name type="scientific">Eleginops maclovinus</name>
    <name type="common">Patagonian blennie</name>
    <name type="synonym">Eleginus maclovinus</name>
    <dbReference type="NCBI Taxonomy" id="56733"/>
    <lineage>
        <taxon>Eukaryota</taxon>
        <taxon>Metazoa</taxon>
        <taxon>Chordata</taxon>
        <taxon>Craniata</taxon>
        <taxon>Vertebrata</taxon>
        <taxon>Euteleostomi</taxon>
        <taxon>Actinopterygii</taxon>
        <taxon>Neopterygii</taxon>
        <taxon>Teleostei</taxon>
        <taxon>Neoteleostei</taxon>
        <taxon>Acanthomorphata</taxon>
        <taxon>Eupercaria</taxon>
        <taxon>Perciformes</taxon>
        <taxon>Notothenioidei</taxon>
        <taxon>Eleginopidae</taxon>
        <taxon>Eleginops</taxon>
    </lineage>
</organism>
<dbReference type="AlphaFoldDB" id="A0AAN8AWG5"/>
<evidence type="ECO:0000313" key="1">
    <source>
        <dbReference type="EMBL" id="KAK5870507.1"/>
    </source>
</evidence>
<accession>A0AAN8AWG5</accession>
<evidence type="ECO:0000313" key="2">
    <source>
        <dbReference type="Proteomes" id="UP001346869"/>
    </source>
</evidence>
<reference evidence="1 2" key="2">
    <citation type="journal article" date="2023" name="Mol. Biol. Evol.">
        <title>Genomics of Secondarily Temperate Adaptation in the Only Non-Antarctic Icefish.</title>
        <authorList>
            <person name="Rivera-Colon A.G."/>
            <person name="Rayamajhi N."/>
            <person name="Minhas B.F."/>
            <person name="Madrigal G."/>
            <person name="Bilyk K.T."/>
            <person name="Yoon V."/>
            <person name="Hune M."/>
            <person name="Gregory S."/>
            <person name="Cheng C.H.C."/>
            <person name="Catchen J.M."/>
        </authorList>
    </citation>
    <scope>NUCLEOTIDE SEQUENCE [LARGE SCALE GENOMIC DNA]</scope>
    <source>
        <strain evidence="1">JMC-PN-2008</strain>
    </source>
</reference>